<keyword evidence="5 8" id="KW-1133">Transmembrane helix</keyword>
<name>B9KZ45_THERP</name>
<dbReference type="InterPro" id="IPR000715">
    <property type="entry name" value="Glycosyl_transferase_4"/>
</dbReference>
<organism evidence="9 10">
    <name type="scientific">Thermomicrobium roseum (strain ATCC 27502 / DSM 5159 / P-2)</name>
    <dbReference type="NCBI Taxonomy" id="309801"/>
    <lineage>
        <taxon>Bacteria</taxon>
        <taxon>Pseudomonadati</taxon>
        <taxon>Thermomicrobiota</taxon>
        <taxon>Thermomicrobia</taxon>
        <taxon>Thermomicrobiales</taxon>
        <taxon>Thermomicrobiaceae</taxon>
        <taxon>Thermomicrobium</taxon>
    </lineage>
</organism>
<dbReference type="STRING" id="309801.trd_0756"/>
<feature type="transmembrane region" description="Helical" evidence="8">
    <location>
        <begin position="185"/>
        <end position="206"/>
    </location>
</feature>
<dbReference type="GO" id="GO:0005886">
    <property type="term" value="C:plasma membrane"/>
    <property type="evidence" value="ECO:0007669"/>
    <property type="project" value="UniProtKB-SubCell"/>
</dbReference>
<evidence type="ECO:0000256" key="5">
    <source>
        <dbReference type="ARBA" id="ARBA00022989"/>
    </source>
</evidence>
<feature type="transmembrane region" description="Helical" evidence="8">
    <location>
        <begin position="212"/>
        <end position="233"/>
    </location>
</feature>
<feature type="transmembrane region" description="Helical" evidence="8">
    <location>
        <begin position="315"/>
        <end position="334"/>
    </location>
</feature>
<feature type="transmembrane region" description="Helical" evidence="8">
    <location>
        <begin position="94"/>
        <end position="110"/>
    </location>
</feature>
<feature type="transmembrane region" description="Helical" evidence="8">
    <location>
        <begin position="152"/>
        <end position="173"/>
    </location>
</feature>
<feature type="transmembrane region" description="Helical" evidence="8">
    <location>
        <begin position="245"/>
        <end position="263"/>
    </location>
</feature>
<comment type="cofactor">
    <cofactor evidence="7">
        <name>Mg(2+)</name>
        <dbReference type="ChEBI" id="CHEBI:18420"/>
    </cofactor>
</comment>
<dbReference type="PANTHER" id="PTHR22926">
    <property type="entry name" value="PHOSPHO-N-ACETYLMURAMOYL-PENTAPEPTIDE-TRANSFERASE"/>
    <property type="match status" value="1"/>
</dbReference>
<keyword evidence="7" id="KW-0479">Metal-binding</keyword>
<dbReference type="HOGENOM" id="CLU_023982_2_3_0"/>
<dbReference type="Proteomes" id="UP000000447">
    <property type="component" value="Chromosome"/>
</dbReference>
<evidence type="ECO:0000256" key="4">
    <source>
        <dbReference type="ARBA" id="ARBA00022692"/>
    </source>
</evidence>
<evidence type="ECO:0000256" key="2">
    <source>
        <dbReference type="ARBA" id="ARBA00022475"/>
    </source>
</evidence>
<proteinExistence type="predicted"/>
<dbReference type="GO" id="GO:0016757">
    <property type="term" value="F:glycosyltransferase activity"/>
    <property type="evidence" value="ECO:0007669"/>
    <property type="project" value="UniProtKB-KW"/>
</dbReference>
<feature type="binding site" evidence="7">
    <location>
        <position position="180"/>
    </location>
    <ligand>
        <name>Mg(2+)</name>
        <dbReference type="ChEBI" id="CHEBI:18420"/>
    </ligand>
</feature>
<evidence type="ECO:0000256" key="7">
    <source>
        <dbReference type="PIRSR" id="PIRSR600715-1"/>
    </source>
</evidence>
<evidence type="ECO:0000256" key="8">
    <source>
        <dbReference type="SAM" id="Phobius"/>
    </source>
</evidence>
<keyword evidence="9" id="KW-0328">Glycosyltransferase</keyword>
<evidence type="ECO:0000256" key="3">
    <source>
        <dbReference type="ARBA" id="ARBA00022679"/>
    </source>
</evidence>
<accession>B9KZ45</accession>
<reference evidence="9 10" key="1">
    <citation type="journal article" date="2009" name="PLoS ONE">
        <title>Complete genome sequence of the aerobic CO-oxidizing thermophile Thermomicrobium roseum.</title>
        <authorList>
            <person name="Wu D."/>
            <person name="Raymond J."/>
            <person name="Wu M."/>
            <person name="Chatterji S."/>
            <person name="Ren Q."/>
            <person name="Graham J.E."/>
            <person name="Bryant D.A."/>
            <person name="Robb F."/>
            <person name="Colman A."/>
            <person name="Tallon L.J."/>
            <person name="Badger J.H."/>
            <person name="Madupu R."/>
            <person name="Ward N.L."/>
            <person name="Eisen J.A."/>
        </authorList>
    </citation>
    <scope>NUCLEOTIDE SEQUENCE [LARGE SCALE GENOMIC DNA]</scope>
    <source>
        <strain evidence="10">ATCC 27502 / DSM 5159 / P-2</strain>
    </source>
</reference>
<dbReference type="KEGG" id="tro:trd_0756"/>
<evidence type="ECO:0000256" key="1">
    <source>
        <dbReference type="ARBA" id="ARBA00004651"/>
    </source>
</evidence>
<dbReference type="PANTHER" id="PTHR22926:SF3">
    <property type="entry name" value="UNDECAPRENYL-PHOSPHATE ALPHA-N-ACETYLGLUCOSAMINYL 1-PHOSPHATE TRANSFERASE"/>
    <property type="match status" value="1"/>
</dbReference>
<feature type="binding site" evidence="7">
    <location>
        <position position="244"/>
    </location>
    <ligand>
        <name>Mg(2+)</name>
        <dbReference type="ChEBI" id="CHEBI:18420"/>
    </ligand>
</feature>
<keyword evidence="6 8" id="KW-0472">Membrane</keyword>
<dbReference type="RefSeq" id="WP_012642144.1">
    <property type="nucleotide sequence ID" value="NC_011959.1"/>
</dbReference>
<gene>
    <name evidence="9" type="ordered locus">trd_0756</name>
</gene>
<sequence length="378" mass="40855">MSDTEQATLMTIERAIIAIITALVAAVVCGATIPRVIRVAERFDLLAYPTEARWVHRRPVPRIGGLAIFLGFLSGLAATFALPVDRFPQEIERILLLVLGATIILGAHLYDDLLGLSPLAKLLCQVTGALIVILPRLRGAEHGLVIEQFNSPFGGVVVLPLAIAVPFTLFWIVGMMNTVNFLDGLDGLAGSVTLIAALVMFVHTFFRPAGNPQFTISLLAAALAGSVVGFLLYNWHPARIMMGDSGAMLLGYVLAVLSIIGGAKIATALLVLWVPILDVAWLIVYRLWNGRSPLEADRGHLHHRLLDLGWSQRRIALAFVTISGAFGVLALVMPAPLYKFITLVIGGLVGLVVLSWLARLEPVPYRAEQQQETKASSQ</sequence>
<evidence type="ECO:0000313" key="10">
    <source>
        <dbReference type="Proteomes" id="UP000000447"/>
    </source>
</evidence>
<feature type="transmembrane region" description="Helical" evidence="8">
    <location>
        <begin position="15"/>
        <end position="33"/>
    </location>
</feature>
<keyword evidence="4 8" id="KW-0812">Transmembrane</keyword>
<dbReference type="AlphaFoldDB" id="B9KZ45"/>
<dbReference type="GO" id="GO:0016780">
    <property type="term" value="F:phosphotransferase activity, for other substituted phosphate groups"/>
    <property type="evidence" value="ECO:0007669"/>
    <property type="project" value="InterPro"/>
</dbReference>
<protein>
    <submittedName>
        <fullName evidence="9">Undecaprenyl-phosphate alpha-N-acetylglucosaminyltransferase</fullName>
    </submittedName>
</protein>
<dbReference type="GO" id="GO:0009103">
    <property type="term" value="P:lipopolysaccharide biosynthetic process"/>
    <property type="evidence" value="ECO:0007669"/>
    <property type="project" value="TreeGrafter"/>
</dbReference>
<evidence type="ECO:0000256" key="6">
    <source>
        <dbReference type="ARBA" id="ARBA00023136"/>
    </source>
</evidence>
<dbReference type="EMBL" id="CP001275">
    <property type="protein sequence ID" value="ACM06180.1"/>
    <property type="molecule type" value="Genomic_DNA"/>
</dbReference>
<comment type="subcellular location">
    <subcellularLocation>
        <location evidence="1">Cell membrane</location>
        <topology evidence="1">Multi-pass membrane protein</topology>
    </subcellularLocation>
</comment>
<keyword evidence="7" id="KW-0460">Magnesium</keyword>
<keyword evidence="2" id="KW-1003">Cell membrane</keyword>
<dbReference type="GO" id="GO:0044038">
    <property type="term" value="P:cell wall macromolecule biosynthetic process"/>
    <property type="evidence" value="ECO:0007669"/>
    <property type="project" value="TreeGrafter"/>
</dbReference>
<keyword evidence="3 9" id="KW-0808">Transferase</keyword>
<dbReference type="GO" id="GO:0071555">
    <property type="term" value="P:cell wall organization"/>
    <property type="evidence" value="ECO:0007669"/>
    <property type="project" value="TreeGrafter"/>
</dbReference>
<dbReference type="eggNOG" id="COG0472">
    <property type="taxonomic scope" value="Bacteria"/>
</dbReference>
<feature type="transmembrane region" description="Helical" evidence="8">
    <location>
        <begin position="340"/>
        <end position="358"/>
    </location>
</feature>
<dbReference type="Pfam" id="PF00953">
    <property type="entry name" value="Glycos_transf_4"/>
    <property type="match status" value="1"/>
</dbReference>
<dbReference type="GO" id="GO:0046872">
    <property type="term" value="F:metal ion binding"/>
    <property type="evidence" value="ECO:0007669"/>
    <property type="project" value="UniProtKB-KW"/>
</dbReference>
<keyword evidence="10" id="KW-1185">Reference proteome</keyword>
<evidence type="ECO:0000313" key="9">
    <source>
        <dbReference type="EMBL" id="ACM06180.1"/>
    </source>
</evidence>
<feature type="transmembrane region" description="Helical" evidence="8">
    <location>
        <begin position="63"/>
        <end position="82"/>
    </location>
</feature>
<dbReference type="CDD" id="cd06853">
    <property type="entry name" value="GT_WecA_like"/>
    <property type="match status" value="1"/>
</dbReference>